<accession>A0A8X8Y9N8</accession>
<feature type="domain" description="Cyclin N-terminal" evidence="1">
    <location>
        <begin position="10"/>
        <end position="126"/>
    </location>
</feature>
<protein>
    <recommendedName>
        <fullName evidence="1">Cyclin N-terminal domain-containing protein</fullName>
    </recommendedName>
</protein>
<dbReference type="InterPro" id="IPR006671">
    <property type="entry name" value="Cyclin_N"/>
</dbReference>
<reference evidence="2" key="2">
    <citation type="submission" date="2020-08" db="EMBL/GenBank/DDBJ databases">
        <title>Plant Genome Project.</title>
        <authorList>
            <person name="Zhang R.-G."/>
        </authorList>
    </citation>
    <scope>NUCLEOTIDE SEQUENCE</scope>
    <source>
        <strain evidence="2">Huo1</strain>
        <tissue evidence="2">Leaf</tissue>
    </source>
</reference>
<comment type="caution">
    <text evidence="2">The sequence shown here is derived from an EMBL/GenBank/DDBJ whole genome shotgun (WGS) entry which is preliminary data.</text>
</comment>
<evidence type="ECO:0000313" key="2">
    <source>
        <dbReference type="EMBL" id="KAG6426637.1"/>
    </source>
</evidence>
<keyword evidence="3" id="KW-1185">Reference proteome</keyword>
<dbReference type="EMBL" id="PNBA02000004">
    <property type="protein sequence ID" value="KAG6426637.1"/>
    <property type="molecule type" value="Genomic_DNA"/>
</dbReference>
<evidence type="ECO:0000259" key="1">
    <source>
        <dbReference type="Pfam" id="PF00134"/>
    </source>
</evidence>
<dbReference type="AlphaFoldDB" id="A0A8X8Y9N8"/>
<dbReference type="OrthoDB" id="1923367at2759"/>
<gene>
    <name evidence="2" type="ORF">SASPL_110864</name>
</gene>
<organism evidence="2">
    <name type="scientific">Salvia splendens</name>
    <name type="common">Scarlet sage</name>
    <dbReference type="NCBI Taxonomy" id="180675"/>
    <lineage>
        <taxon>Eukaryota</taxon>
        <taxon>Viridiplantae</taxon>
        <taxon>Streptophyta</taxon>
        <taxon>Embryophyta</taxon>
        <taxon>Tracheophyta</taxon>
        <taxon>Spermatophyta</taxon>
        <taxon>Magnoliopsida</taxon>
        <taxon>eudicotyledons</taxon>
        <taxon>Gunneridae</taxon>
        <taxon>Pentapetalae</taxon>
        <taxon>asterids</taxon>
        <taxon>lamiids</taxon>
        <taxon>Lamiales</taxon>
        <taxon>Lamiaceae</taxon>
        <taxon>Nepetoideae</taxon>
        <taxon>Mentheae</taxon>
        <taxon>Salviinae</taxon>
        <taxon>Salvia</taxon>
        <taxon>Salvia subgen. Calosphace</taxon>
        <taxon>core Calosphace</taxon>
    </lineage>
</organism>
<name>A0A8X8Y9N8_SALSN</name>
<sequence length="241" mass="27572">MKRARCTCLRSRVIQLLIRSSQLLEVTPIVKYSALSLFADRFYPALSRLKDRKVTKNWLLHPIEECNLQLFALVSLWISSKIHDSPPLSVKKFKSLGDKFIKEQHYTMGDILEAEIVLMQVLQFGIGMSKITFSSVEDLLVQFKAIAQVGEHVKFEACMDVMDLLYENEEISVLYSSPEALAASVVVVGYIITVPPQRWEFPVLPWVKFVTSCKEEDILDTVRVILKHIFEPQADYYVANG</sequence>
<evidence type="ECO:0000313" key="3">
    <source>
        <dbReference type="Proteomes" id="UP000298416"/>
    </source>
</evidence>
<proteinExistence type="predicted"/>
<dbReference type="Pfam" id="PF00134">
    <property type="entry name" value="Cyclin_N"/>
    <property type="match status" value="1"/>
</dbReference>
<dbReference type="Proteomes" id="UP000298416">
    <property type="component" value="Unassembled WGS sequence"/>
</dbReference>
<reference evidence="2" key="1">
    <citation type="submission" date="2018-01" db="EMBL/GenBank/DDBJ databases">
        <authorList>
            <person name="Mao J.F."/>
        </authorList>
    </citation>
    <scope>NUCLEOTIDE SEQUENCE</scope>
    <source>
        <strain evidence="2">Huo1</strain>
        <tissue evidence="2">Leaf</tissue>
    </source>
</reference>